<dbReference type="InterPro" id="IPR012349">
    <property type="entry name" value="Split_barrel_FMN-bd"/>
</dbReference>
<feature type="domain" description="Flavin reductase like" evidence="1">
    <location>
        <begin position="20"/>
        <end position="166"/>
    </location>
</feature>
<dbReference type="SMART" id="SM00903">
    <property type="entry name" value="Flavin_Reduct"/>
    <property type="match status" value="1"/>
</dbReference>
<dbReference type="PANTHER" id="PTHR43812">
    <property type="entry name" value="BLR2425 PROTEIN"/>
    <property type="match status" value="1"/>
</dbReference>
<organism evidence="2 3">
    <name type="scientific">Roseovarius pelagicus</name>
    <dbReference type="NCBI Taxonomy" id="2980108"/>
    <lineage>
        <taxon>Bacteria</taxon>
        <taxon>Pseudomonadati</taxon>
        <taxon>Pseudomonadota</taxon>
        <taxon>Alphaproteobacteria</taxon>
        <taxon>Rhodobacterales</taxon>
        <taxon>Roseobacteraceae</taxon>
        <taxon>Roseovarius</taxon>
    </lineage>
</organism>
<evidence type="ECO:0000313" key="2">
    <source>
        <dbReference type="EMBL" id="UXX82957.1"/>
    </source>
</evidence>
<dbReference type="Pfam" id="PF01613">
    <property type="entry name" value="Flavin_Reduct"/>
    <property type="match status" value="1"/>
</dbReference>
<gene>
    <name evidence="2" type="ORF">N7U68_18045</name>
</gene>
<sequence length="194" mass="21262">MFYEPKNGHGLPHSPFNAIVSPRPIGWISTIGADGVRNVAPYSFFNAVAYVPPQVMFASSGNKDSVHNIRETGVFCTNVVAQDMRHPMNASSATVPRDVDEFVHAGLEVADCTTINCPRIAGVPASMECRMTHILELGGQDNYAIFGEVTGVHIRDDCLVNGLFDVTTFQPLSRLGYRDYAVVENVFTLERPDD</sequence>
<dbReference type="Proteomes" id="UP001064087">
    <property type="component" value="Chromosome"/>
</dbReference>
<proteinExistence type="predicted"/>
<evidence type="ECO:0000259" key="1">
    <source>
        <dbReference type="SMART" id="SM00903"/>
    </source>
</evidence>
<reference evidence="2" key="1">
    <citation type="submission" date="2022-10" db="EMBL/GenBank/DDBJ databases">
        <title>Roseovarius pelagicus sp. nov., isolated from Arctic seawater.</title>
        <authorList>
            <person name="Hong Y.W."/>
            <person name="Hwang C.Y."/>
        </authorList>
    </citation>
    <scope>NUCLEOTIDE SEQUENCE</scope>
    <source>
        <strain evidence="2">HL-MP18</strain>
    </source>
</reference>
<dbReference type="Gene3D" id="2.30.110.10">
    <property type="entry name" value="Electron Transport, Fmn-binding Protein, Chain A"/>
    <property type="match status" value="1"/>
</dbReference>
<evidence type="ECO:0000313" key="3">
    <source>
        <dbReference type="Proteomes" id="UP001064087"/>
    </source>
</evidence>
<dbReference type="EMBL" id="CP106738">
    <property type="protein sequence ID" value="UXX82957.1"/>
    <property type="molecule type" value="Genomic_DNA"/>
</dbReference>
<name>A0ABY6DA18_9RHOB</name>
<dbReference type="InterPro" id="IPR002563">
    <property type="entry name" value="Flavin_Rdtase-like_dom"/>
</dbReference>
<protein>
    <submittedName>
        <fullName evidence="2">Flavin reductase family protein</fullName>
    </submittedName>
</protein>
<keyword evidence="3" id="KW-1185">Reference proteome</keyword>
<accession>A0ABY6DA18</accession>
<dbReference type="SUPFAM" id="SSF50475">
    <property type="entry name" value="FMN-binding split barrel"/>
    <property type="match status" value="1"/>
</dbReference>
<dbReference type="PANTHER" id="PTHR43812:SF2">
    <property type="entry name" value="FLAVIN REDUCTASE LIKE DOMAIN-CONTAINING PROTEIN"/>
    <property type="match status" value="1"/>
</dbReference>
<dbReference type="RefSeq" id="WP_263047714.1">
    <property type="nucleotide sequence ID" value="NZ_CP106738.1"/>
</dbReference>